<dbReference type="NCBIfam" id="TIGR04057">
    <property type="entry name" value="SusC_RagA_signa"/>
    <property type="match status" value="1"/>
</dbReference>
<keyword evidence="3 7" id="KW-1134">Transmembrane beta strand</keyword>
<evidence type="ECO:0000313" key="11">
    <source>
        <dbReference type="Proteomes" id="UP001241110"/>
    </source>
</evidence>
<feature type="compositionally biased region" description="Polar residues" evidence="8">
    <location>
        <begin position="1058"/>
        <end position="1077"/>
    </location>
</feature>
<feature type="domain" description="TonB-dependent receptor plug" evidence="9">
    <location>
        <begin position="150"/>
        <end position="269"/>
    </location>
</feature>
<keyword evidence="6 7" id="KW-0998">Cell outer membrane</keyword>
<evidence type="ECO:0000256" key="5">
    <source>
        <dbReference type="ARBA" id="ARBA00023136"/>
    </source>
</evidence>
<keyword evidence="5 7" id="KW-0472">Membrane</keyword>
<evidence type="ECO:0000256" key="7">
    <source>
        <dbReference type="PROSITE-ProRule" id="PRU01360"/>
    </source>
</evidence>
<dbReference type="AlphaFoldDB" id="A0AAE3R0T9"/>
<dbReference type="Gene3D" id="2.60.40.1120">
    <property type="entry name" value="Carboxypeptidase-like, regulatory domain"/>
    <property type="match status" value="1"/>
</dbReference>
<organism evidence="10 11">
    <name type="scientific">Xanthocytophaga flava</name>
    <dbReference type="NCBI Taxonomy" id="3048013"/>
    <lineage>
        <taxon>Bacteria</taxon>
        <taxon>Pseudomonadati</taxon>
        <taxon>Bacteroidota</taxon>
        <taxon>Cytophagia</taxon>
        <taxon>Cytophagales</taxon>
        <taxon>Rhodocytophagaceae</taxon>
        <taxon>Xanthocytophaga</taxon>
    </lineage>
</organism>
<dbReference type="EMBL" id="JASJOS010000032">
    <property type="protein sequence ID" value="MDJ1486264.1"/>
    <property type="molecule type" value="Genomic_DNA"/>
</dbReference>
<dbReference type="InterPro" id="IPR037066">
    <property type="entry name" value="Plug_dom_sf"/>
</dbReference>
<dbReference type="InterPro" id="IPR012910">
    <property type="entry name" value="Plug_dom"/>
</dbReference>
<comment type="similarity">
    <text evidence="7">Belongs to the TonB-dependent receptor family.</text>
</comment>
<comment type="caution">
    <text evidence="10">The sequence shown here is derived from an EMBL/GenBank/DDBJ whole genome shotgun (WGS) entry which is preliminary data.</text>
</comment>
<keyword evidence="4 7" id="KW-0812">Transmembrane</keyword>
<dbReference type="SUPFAM" id="SSF49464">
    <property type="entry name" value="Carboxypeptidase regulatory domain-like"/>
    <property type="match status" value="1"/>
</dbReference>
<evidence type="ECO:0000259" key="9">
    <source>
        <dbReference type="Pfam" id="PF07715"/>
    </source>
</evidence>
<dbReference type="Pfam" id="PF07715">
    <property type="entry name" value="Plug"/>
    <property type="match status" value="1"/>
</dbReference>
<dbReference type="InterPro" id="IPR036942">
    <property type="entry name" value="Beta-barrel_TonB_sf"/>
</dbReference>
<dbReference type="SUPFAM" id="SSF56935">
    <property type="entry name" value="Porins"/>
    <property type="match status" value="1"/>
</dbReference>
<name>A0AAE3R0T9_9BACT</name>
<keyword evidence="10" id="KW-0675">Receptor</keyword>
<evidence type="ECO:0000256" key="8">
    <source>
        <dbReference type="SAM" id="MobiDB-lite"/>
    </source>
</evidence>
<dbReference type="Gene3D" id="2.40.170.20">
    <property type="entry name" value="TonB-dependent receptor, beta-barrel domain"/>
    <property type="match status" value="1"/>
</dbReference>
<evidence type="ECO:0000256" key="3">
    <source>
        <dbReference type="ARBA" id="ARBA00022452"/>
    </source>
</evidence>
<feature type="region of interest" description="Disordered" evidence="8">
    <location>
        <begin position="1057"/>
        <end position="1077"/>
    </location>
</feature>
<dbReference type="GO" id="GO:0009279">
    <property type="term" value="C:cell outer membrane"/>
    <property type="evidence" value="ECO:0007669"/>
    <property type="project" value="UniProtKB-SubCell"/>
</dbReference>
<dbReference type="Gene3D" id="2.170.130.10">
    <property type="entry name" value="TonB-dependent receptor, plug domain"/>
    <property type="match status" value="1"/>
</dbReference>
<protein>
    <submittedName>
        <fullName evidence="10">TonB-dependent receptor</fullName>
    </submittedName>
</protein>
<dbReference type="PROSITE" id="PS52016">
    <property type="entry name" value="TONB_DEPENDENT_REC_3"/>
    <property type="match status" value="1"/>
</dbReference>
<keyword evidence="2 7" id="KW-0813">Transport</keyword>
<reference evidence="10" key="1">
    <citation type="submission" date="2023-05" db="EMBL/GenBank/DDBJ databases">
        <authorList>
            <person name="Zhang X."/>
        </authorList>
    </citation>
    <scope>NUCLEOTIDE SEQUENCE</scope>
    <source>
        <strain evidence="10">YF14B1</strain>
    </source>
</reference>
<dbReference type="InterPro" id="IPR008969">
    <property type="entry name" value="CarboxyPept-like_regulatory"/>
</dbReference>
<dbReference type="InterPro" id="IPR023997">
    <property type="entry name" value="TonB-dep_OMP_SusC/RagA_CS"/>
</dbReference>
<dbReference type="Proteomes" id="UP001241110">
    <property type="component" value="Unassembled WGS sequence"/>
</dbReference>
<accession>A0AAE3R0T9</accession>
<dbReference type="InterPro" id="IPR023996">
    <property type="entry name" value="TonB-dep_OMP_SusC/RagA"/>
</dbReference>
<evidence type="ECO:0000256" key="6">
    <source>
        <dbReference type="ARBA" id="ARBA00023237"/>
    </source>
</evidence>
<sequence>MKKTYTHIRWLAASDRTRIVVSALGSLLLLTHSAEAKYATLTEKSSIHTSLIYSVLADHTITGSIKDKQTGDPLPGVSVVIKGTTQGTVSDKDGKFSLSVPDNAILIFSFIGYTALERNVGTENTLTIELTQDTHQLTEVRVVGYGTQTKAEFTGSAARVTGEAIKDIPVQSFDQALSGRAAGVSIAAPNGVLNNPPVIRVRGVNSISLSSYPLVVVDGIPINTGNVSSSTAVPNNPLGDINPADIESIDVLKDAASTSIYGSRAAAGVLLITTKRGKSGKPRITYEAWGGVSNVVRLPKLLNAEQYIAIKNEAVLNAKILGGNENNDKVASALFFENKNEDGSPIDTRWYDYIYRTGVSQNHNVSVSGGTKSTTYYFSANYTNQKGFLEANEFKRKSIRFNIDQEVNSWLKLKGSVSYNTSYNASPYAGSLPSSNFFLVGVARLAIALPPNVPAFNPDGSYNISKTNLNTIGMGNNQVVSNFGNPVALLELNRYTSENDRIIGSFGATAKLLKNLDFTTSYAIDRLRTENVSFDSPTQGNGFASKGAVSNVSAVRDNWNWTNTLTYAETFGGKHSLSVLAGYDVQKFTNSSWGATRTQVSDAFFDNYQGNWGAISASDNDLSERAYLSFFSRLTYDWNKRYFVTVNLRRDGNSALGSGKKYGNFGGVSAGWALSEEAFYKNTPFAAVLSNVKLRASWGRVGNGNLSNAFSALELYSGSLYGSAPTWALSQAGNQNLGWETSDQTNIGADLGFWNDRLQLELTYFNNNVNGLILSAPQAVSKGIPGGAILSNVGSMYNRGIEVGINATIIRKGDFTWNAALNYTNLRNEVTALADGNTDIVGTTHVSYETTNITRVGHSVGSLYGAKTAGVNPENGRRIFINKKGEKVQYSQVVAPGQSQWTYLDGTKASAITGADYYLIGNALPKWYGGLSNTFTYKNFDLGINFTFSGGNLIMNGTRATLLDQRAYNNSTEILKRWQKPGDITDIPRLVYNDQTSSGSSFPVSTNAEKADFLRLQNASIGYRLPDVLFTKTGISGIRVYAQGSNLFLLTPYKGTDPESSVNGNSNTTPGVEKNSVGQARSFTLGLNVSF</sequence>
<dbReference type="Pfam" id="PF13715">
    <property type="entry name" value="CarbopepD_reg_2"/>
    <property type="match status" value="1"/>
</dbReference>
<gene>
    <name evidence="10" type="ORF">QNI16_37630</name>
</gene>
<evidence type="ECO:0000256" key="1">
    <source>
        <dbReference type="ARBA" id="ARBA00004571"/>
    </source>
</evidence>
<dbReference type="InterPro" id="IPR039426">
    <property type="entry name" value="TonB-dep_rcpt-like"/>
</dbReference>
<dbReference type="NCBIfam" id="TIGR04056">
    <property type="entry name" value="OMP_RagA_SusC"/>
    <property type="match status" value="1"/>
</dbReference>
<evidence type="ECO:0000313" key="10">
    <source>
        <dbReference type="EMBL" id="MDJ1486264.1"/>
    </source>
</evidence>
<evidence type="ECO:0000256" key="4">
    <source>
        <dbReference type="ARBA" id="ARBA00022692"/>
    </source>
</evidence>
<comment type="subcellular location">
    <subcellularLocation>
        <location evidence="1 7">Cell outer membrane</location>
        <topology evidence="1 7">Multi-pass membrane protein</topology>
    </subcellularLocation>
</comment>
<dbReference type="RefSeq" id="WP_313989722.1">
    <property type="nucleotide sequence ID" value="NZ_JASJOS010000032.1"/>
</dbReference>
<evidence type="ECO:0000256" key="2">
    <source>
        <dbReference type="ARBA" id="ARBA00022448"/>
    </source>
</evidence>
<proteinExistence type="inferred from homology"/>